<dbReference type="Proteomes" id="UP001057402">
    <property type="component" value="Chromosome 10"/>
</dbReference>
<name>A0ACB9MDQ4_9MYRT</name>
<protein>
    <submittedName>
        <fullName evidence="1">Uncharacterized protein</fullName>
    </submittedName>
</protein>
<comment type="caution">
    <text evidence="1">The sequence shown here is derived from an EMBL/GenBank/DDBJ whole genome shotgun (WGS) entry which is preliminary data.</text>
</comment>
<reference evidence="2" key="1">
    <citation type="journal article" date="2023" name="Front. Plant Sci.">
        <title>Chromosomal-level genome assembly of Melastoma candidum provides insights into trichome evolution.</title>
        <authorList>
            <person name="Zhong Y."/>
            <person name="Wu W."/>
            <person name="Sun C."/>
            <person name="Zou P."/>
            <person name="Liu Y."/>
            <person name="Dai S."/>
            <person name="Zhou R."/>
        </authorList>
    </citation>
    <scope>NUCLEOTIDE SEQUENCE [LARGE SCALE GENOMIC DNA]</scope>
</reference>
<proteinExistence type="predicted"/>
<sequence length="71" mass="8780">MSQRNCFQRQILVPRREIEEEQQQHRLQECCQQLRQVEEPCRCKGIRKIAKEQRQRKQLQGHKLREIIQRA</sequence>
<evidence type="ECO:0000313" key="1">
    <source>
        <dbReference type="EMBL" id="KAI4321915.1"/>
    </source>
</evidence>
<gene>
    <name evidence="1" type="ORF">MLD38_035242</name>
</gene>
<dbReference type="EMBL" id="CM042889">
    <property type="protein sequence ID" value="KAI4321915.1"/>
    <property type="molecule type" value="Genomic_DNA"/>
</dbReference>
<evidence type="ECO:0000313" key="2">
    <source>
        <dbReference type="Proteomes" id="UP001057402"/>
    </source>
</evidence>
<keyword evidence="2" id="KW-1185">Reference proteome</keyword>
<accession>A0ACB9MDQ4</accession>
<organism evidence="1 2">
    <name type="scientific">Melastoma candidum</name>
    <dbReference type="NCBI Taxonomy" id="119954"/>
    <lineage>
        <taxon>Eukaryota</taxon>
        <taxon>Viridiplantae</taxon>
        <taxon>Streptophyta</taxon>
        <taxon>Embryophyta</taxon>
        <taxon>Tracheophyta</taxon>
        <taxon>Spermatophyta</taxon>
        <taxon>Magnoliopsida</taxon>
        <taxon>eudicotyledons</taxon>
        <taxon>Gunneridae</taxon>
        <taxon>Pentapetalae</taxon>
        <taxon>rosids</taxon>
        <taxon>malvids</taxon>
        <taxon>Myrtales</taxon>
        <taxon>Melastomataceae</taxon>
        <taxon>Melastomatoideae</taxon>
        <taxon>Melastomateae</taxon>
        <taxon>Melastoma</taxon>
    </lineage>
</organism>